<dbReference type="InterPro" id="IPR012001">
    <property type="entry name" value="Thiamin_PyroP_enz_TPP-bd_dom"/>
</dbReference>
<dbReference type="EMBL" id="MGAL01000036">
    <property type="protein sequence ID" value="OGK47012.1"/>
    <property type="molecule type" value="Genomic_DNA"/>
</dbReference>
<dbReference type="SUPFAM" id="SSF52518">
    <property type="entry name" value="Thiamin diphosphate-binding fold (THDP-binding)"/>
    <property type="match status" value="2"/>
</dbReference>
<dbReference type="GO" id="GO:0000287">
    <property type="term" value="F:magnesium ion binding"/>
    <property type="evidence" value="ECO:0007669"/>
    <property type="project" value="InterPro"/>
</dbReference>
<accession>A0A1F7IUI0</accession>
<dbReference type="InterPro" id="IPR045229">
    <property type="entry name" value="TPP_enz"/>
</dbReference>
<dbReference type="Pfam" id="PF00205">
    <property type="entry name" value="TPP_enzyme_M"/>
    <property type="match status" value="1"/>
</dbReference>
<evidence type="ECO:0000259" key="6">
    <source>
        <dbReference type="Pfam" id="PF02776"/>
    </source>
</evidence>
<feature type="domain" description="Thiamine pyrophosphate enzyme TPP-binding" evidence="5">
    <location>
        <begin position="403"/>
        <end position="545"/>
    </location>
</feature>
<protein>
    <recommendedName>
        <fullName evidence="9">Acetolactate synthase</fullName>
    </recommendedName>
</protein>
<dbReference type="Gene3D" id="3.40.50.1220">
    <property type="entry name" value="TPP-binding domain"/>
    <property type="match status" value="1"/>
</dbReference>
<evidence type="ECO:0000256" key="2">
    <source>
        <dbReference type="ARBA" id="ARBA00023052"/>
    </source>
</evidence>
<dbReference type="InterPro" id="IPR029035">
    <property type="entry name" value="DHS-like_NAD/FAD-binding_dom"/>
</dbReference>
<reference evidence="7 8" key="1">
    <citation type="journal article" date="2016" name="Nat. Commun.">
        <title>Thousands of microbial genomes shed light on interconnected biogeochemical processes in an aquifer system.</title>
        <authorList>
            <person name="Anantharaman K."/>
            <person name="Brown C.T."/>
            <person name="Hug L.A."/>
            <person name="Sharon I."/>
            <person name="Castelle C.J."/>
            <person name="Probst A.J."/>
            <person name="Thomas B.C."/>
            <person name="Singh A."/>
            <person name="Wilkins M.J."/>
            <person name="Karaoz U."/>
            <person name="Brodie E.L."/>
            <person name="Williams K.H."/>
            <person name="Hubbard S.S."/>
            <person name="Banfield J.F."/>
        </authorList>
    </citation>
    <scope>NUCLEOTIDE SEQUENCE [LARGE SCALE GENOMIC DNA]</scope>
</reference>
<dbReference type="PANTHER" id="PTHR18968">
    <property type="entry name" value="THIAMINE PYROPHOSPHATE ENZYMES"/>
    <property type="match status" value="1"/>
</dbReference>
<dbReference type="GO" id="GO:0005948">
    <property type="term" value="C:acetolactate synthase complex"/>
    <property type="evidence" value="ECO:0007669"/>
    <property type="project" value="TreeGrafter"/>
</dbReference>
<evidence type="ECO:0000313" key="7">
    <source>
        <dbReference type="EMBL" id="OGK47012.1"/>
    </source>
</evidence>
<proteinExistence type="inferred from homology"/>
<keyword evidence="2 3" id="KW-0786">Thiamine pyrophosphate</keyword>
<evidence type="ECO:0000256" key="1">
    <source>
        <dbReference type="ARBA" id="ARBA00007812"/>
    </source>
</evidence>
<dbReference type="Pfam" id="PF02776">
    <property type="entry name" value="TPP_enzyme_N"/>
    <property type="match status" value="1"/>
</dbReference>
<dbReference type="GO" id="GO:0009099">
    <property type="term" value="P:L-valine biosynthetic process"/>
    <property type="evidence" value="ECO:0007669"/>
    <property type="project" value="TreeGrafter"/>
</dbReference>
<dbReference type="CDD" id="cd00568">
    <property type="entry name" value="TPP_enzymes"/>
    <property type="match status" value="1"/>
</dbReference>
<dbReference type="Proteomes" id="UP000177141">
    <property type="component" value="Unassembled WGS sequence"/>
</dbReference>
<dbReference type="CDD" id="cd07035">
    <property type="entry name" value="TPP_PYR_POX_like"/>
    <property type="match status" value="1"/>
</dbReference>
<dbReference type="InterPro" id="IPR011766">
    <property type="entry name" value="TPP_enzyme_TPP-bd"/>
</dbReference>
<evidence type="ECO:0000259" key="4">
    <source>
        <dbReference type="Pfam" id="PF00205"/>
    </source>
</evidence>
<dbReference type="InterPro" id="IPR012000">
    <property type="entry name" value="Thiamin_PyroP_enz_cen_dom"/>
</dbReference>
<dbReference type="STRING" id="1802061.A3A93_02725"/>
<feature type="domain" description="Thiamine pyrophosphate enzyme N-terminal TPP-binding" evidence="6">
    <location>
        <begin position="1"/>
        <end position="114"/>
    </location>
</feature>
<dbReference type="SUPFAM" id="SSF52467">
    <property type="entry name" value="DHS-like NAD/FAD-binding domain"/>
    <property type="match status" value="1"/>
</dbReference>
<dbReference type="Pfam" id="PF02775">
    <property type="entry name" value="TPP_enzyme_C"/>
    <property type="match status" value="1"/>
</dbReference>
<evidence type="ECO:0000256" key="3">
    <source>
        <dbReference type="RuleBase" id="RU362132"/>
    </source>
</evidence>
<feature type="domain" description="Thiamine pyrophosphate enzyme central" evidence="4">
    <location>
        <begin position="196"/>
        <end position="332"/>
    </location>
</feature>
<gene>
    <name evidence="7" type="ORF">A3A93_02725</name>
</gene>
<organism evidence="7 8">
    <name type="scientific">Candidatus Roizmanbacteria bacterium RIFCSPLOWO2_01_FULL_38_12</name>
    <dbReference type="NCBI Taxonomy" id="1802061"/>
    <lineage>
        <taxon>Bacteria</taxon>
        <taxon>Candidatus Roizmaniibacteriota</taxon>
    </lineage>
</organism>
<comment type="caution">
    <text evidence="7">The sequence shown here is derived from an EMBL/GenBank/DDBJ whole genome shotgun (WGS) entry which is preliminary data.</text>
</comment>
<evidence type="ECO:0008006" key="9">
    <source>
        <dbReference type="Google" id="ProtNLM"/>
    </source>
</evidence>
<dbReference type="GO" id="GO:0003984">
    <property type="term" value="F:acetolactate synthase activity"/>
    <property type="evidence" value="ECO:0007669"/>
    <property type="project" value="TreeGrafter"/>
</dbReference>
<dbReference type="GO" id="GO:0009097">
    <property type="term" value="P:isoleucine biosynthetic process"/>
    <property type="evidence" value="ECO:0007669"/>
    <property type="project" value="TreeGrafter"/>
</dbReference>
<dbReference type="InterPro" id="IPR029061">
    <property type="entry name" value="THDP-binding"/>
</dbReference>
<dbReference type="GO" id="GO:0030976">
    <property type="term" value="F:thiamine pyrophosphate binding"/>
    <property type="evidence" value="ECO:0007669"/>
    <property type="project" value="InterPro"/>
</dbReference>
<sequence>MKVADYIVHFLVEKEITDIFLVSGGGIMHLCDSVGKNEKIKYISNHHEQASAMGAEGYARVKNNVGACLVTTGPGGTNAFTGVAGAWTDSVPMIIISGQVRTDIIADYKKLRQLGPQELNIVGMARHITKYAVTIKNPLRIRYELEKAYFIATTGRPGPVWIDVPLDIQGATIDVSKLQGFTQKKKEVPKIFTQQIKKTIQLLKKAKRPVLILGHGVRLAHAEKQLKEFIKKVRAPILLPYNGLDLVPHSEPLLVGKFGPVGNRAGNFILQNADLLLVIGASLSLASRGFDLKGFAPKAKRIMVDIDKGELTKPTVSLDLAVHSDAKLFIEQFLRLTIDQKFYPDKKWLDASNLWKKKYLQIIPEFLKDKKYVNTYIFFDILSDLLKAGDVVLSGNSLDAVSMYQAFKVKSGQRVFTNANLGAMGWCLPASIGACVANNRKRTILVTGDGSIQFNIQELATVSYYRLPLKIFVVSNEGYESIRTTQTNFFESRFIGSDKNSGVTNPNFKKLATTYNIKYAFIKNNNQIKTMIKKVLNMEGPVLCELNVHPDQHRIPKATSFRKADGTLESRPLEDMAPFLPRKEVRENMHLFD</sequence>
<dbReference type="AlphaFoldDB" id="A0A1F7IUI0"/>
<dbReference type="GO" id="GO:0050660">
    <property type="term" value="F:flavin adenine dinucleotide binding"/>
    <property type="evidence" value="ECO:0007669"/>
    <property type="project" value="TreeGrafter"/>
</dbReference>
<dbReference type="FunFam" id="3.40.50.970:FF:000007">
    <property type="entry name" value="Acetolactate synthase"/>
    <property type="match status" value="1"/>
</dbReference>
<evidence type="ECO:0000259" key="5">
    <source>
        <dbReference type="Pfam" id="PF02775"/>
    </source>
</evidence>
<dbReference type="PANTHER" id="PTHR18968:SF142">
    <property type="entry name" value="ACETOLACTATE SYNTHASE"/>
    <property type="match status" value="1"/>
</dbReference>
<evidence type="ECO:0000313" key="8">
    <source>
        <dbReference type="Proteomes" id="UP000177141"/>
    </source>
</evidence>
<comment type="similarity">
    <text evidence="1 3">Belongs to the TPP enzyme family.</text>
</comment>
<dbReference type="Gene3D" id="3.40.50.970">
    <property type="match status" value="2"/>
</dbReference>
<name>A0A1F7IUI0_9BACT</name>